<evidence type="ECO:0000256" key="1">
    <source>
        <dbReference type="SAM" id="MobiDB-lite"/>
    </source>
</evidence>
<evidence type="ECO:0000313" key="5">
    <source>
        <dbReference type="Proteomes" id="UP000316855"/>
    </source>
</evidence>
<evidence type="ECO:0000313" key="4">
    <source>
        <dbReference type="EMBL" id="QDT88523.1"/>
    </source>
</evidence>
<dbReference type="SUPFAM" id="SSF48371">
    <property type="entry name" value="ARM repeat"/>
    <property type="match status" value="1"/>
</dbReference>
<protein>
    <submittedName>
        <fullName evidence="4">Periplasmic pH-dependent serine endoprotease DegQ</fullName>
        <ecNumber evidence="4">3.4.21.107</ecNumber>
    </submittedName>
</protein>
<dbReference type="SMART" id="SM00228">
    <property type="entry name" value="PDZ"/>
    <property type="match status" value="1"/>
</dbReference>
<feature type="compositionally biased region" description="Basic and acidic residues" evidence="1">
    <location>
        <begin position="195"/>
        <end position="219"/>
    </location>
</feature>
<sequence length="355" mass="38702" precursor="true">MRTRLILLTGFALCMASLFCITEVSAKDEAQPLPQQAIDYILDLESDDFQARQQATKKLPEYGAQIIDPLLKVTQGDSLEAAVRAILVIEQVYIQGKEKSVSRAEDALEQLANAKNPSVAIRAEEAIDRHADIREKRAVREITKMGGKVTFWTAEDIARTPGANTREPGQVRYIVLGEKWWSETEKTTGITATGGDKKAGGGDEQTGGKEKGSEKEGGRERGLRFIKRIRNLDTLYMIKGNTIPEVAMDDLMRALPATRFQTRDSDAMLGISSQAGGNENGGCLVGDVSEGLAAANAGIHSGDLIIKFGEDKVENFNSLVDLIGKKEAGNKVEVLLIRNGKPKSVKVTLSSWLDR</sequence>
<reference evidence="4 5" key="1">
    <citation type="submission" date="2019-02" db="EMBL/GenBank/DDBJ databases">
        <title>Deep-cultivation of Planctomycetes and their phenomic and genomic characterization uncovers novel biology.</title>
        <authorList>
            <person name="Wiegand S."/>
            <person name="Jogler M."/>
            <person name="Boedeker C."/>
            <person name="Pinto D."/>
            <person name="Vollmers J."/>
            <person name="Rivas-Marin E."/>
            <person name="Kohn T."/>
            <person name="Peeters S.H."/>
            <person name="Heuer A."/>
            <person name="Rast P."/>
            <person name="Oberbeckmann S."/>
            <person name="Bunk B."/>
            <person name="Jeske O."/>
            <person name="Meyerdierks A."/>
            <person name="Storesund J.E."/>
            <person name="Kallscheuer N."/>
            <person name="Luecker S."/>
            <person name="Lage O.M."/>
            <person name="Pohl T."/>
            <person name="Merkel B.J."/>
            <person name="Hornburger P."/>
            <person name="Mueller R.-W."/>
            <person name="Bruemmer F."/>
            <person name="Labrenz M."/>
            <person name="Spormann A.M."/>
            <person name="Op den Camp H."/>
            <person name="Overmann J."/>
            <person name="Amann R."/>
            <person name="Jetten M.S.M."/>
            <person name="Mascher T."/>
            <person name="Medema M.H."/>
            <person name="Devos D.P."/>
            <person name="Kaster A.-K."/>
            <person name="Ovreas L."/>
            <person name="Rohde M."/>
            <person name="Galperin M.Y."/>
            <person name="Jogler C."/>
        </authorList>
    </citation>
    <scope>NUCLEOTIDE SEQUENCE [LARGE SCALE GENOMIC DNA]</scope>
    <source>
        <strain evidence="4 5">Pan161</strain>
    </source>
</reference>
<keyword evidence="2" id="KW-0732">Signal</keyword>
<gene>
    <name evidence="4" type="primary">degQ_1</name>
    <name evidence="4" type="ORF">Pan161_01390</name>
</gene>
<dbReference type="EMBL" id="CP036343">
    <property type="protein sequence ID" value="QDT88523.1"/>
    <property type="molecule type" value="Genomic_DNA"/>
</dbReference>
<dbReference type="Pfam" id="PF13180">
    <property type="entry name" value="PDZ_2"/>
    <property type="match status" value="1"/>
</dbReference>
<dbReference type="GO" id="GO:0008233">
    <property type="term" value="F:peptidase activity"/>
    <property type="evidence" value="ECO:0007669"/>
    <property type="project" value="UniProtKB-KW"/>
</dbReference>
<dbReference type="InterPro" id="IPR001478">
    <property type="entry name" value="PDZ"/>
</dbReference>
<dbReference type="SUPFAM" id="SSF50156">
    <property type="entry name" value="PDZ domain-like"/>
    <property type="match status" value="1"/>
</dbReference>
<dbReference type="RefSeq" id="WP_197995621.1">
    <property type="nucleotide sequence ID" value="NZ_CP036343.1"/>
</dbReference>
<proteinExistence type="predicted"/>
<dbReference type="AlphaFoldDB" id="A0A517V6B2"/>
<feature type="region of interest" description="Disordered" evidence="1">
    <location>
        <begin position="186"/>
        <end position="219"/>
    </location>
</feature>
<dbReference type="PROSITE" id="PS50106">
    <property type="entry name" value="PDZ"/>
    <property type="match status" value="1"/>
</dbReference>
<feature type="chain" id="PRO_5021697006" evidence="2">
    <location>
        <begin position="27"/>
        <end position="355"/>
    </location>
</feature>
<dbReference type="KEGG" id="gax:Pan161_01390"/>
<feature type="domain" description="PDZ" evidence="3">
    <location>
        <begin position="257"/>
        <end position="340"/>
    </location>
</feature>
<name>A0A517V6B2_9PLAN</name>
<dbReference type="Proteomes" id="UP000316855">
    <property type="component" value="Chromosome"/>
</dbReference>
<dbReference type="InterPro" id="IPR016024">
    <property type="entry name" value="ARM-type_fold"/>
</dbReference>
<organism evidence="4 5">
    <name type="scientific">Gimesia algae</name>
    <dbReference type="NCBI Taxonomy" id="2527971"/>
    <lineage>
        <taxon>Bacteria</taxon>
        <taxon>Pseudomonadati</taxon>
        <taxon>Planctomycetota</taxon>
        <taxon>Planctomycetia</taxon>
        <taxon>Planctomycetales</taxon>
        <taxon>Planctomycetaceae</taxon>
        <taxon>Gimesia</taxon>
    </lineage>
</organism>
<evidence type="ECO:0000256" key="2">
    <source>
        <dbReference type="SAM" id="SignalP"/>
    </source>
</evidence>
<keyword evidence="4" id="KW-0645">Protease</keyword>
<accession>A0A517V6B2</accession>
<dbReference type="Gene3D" id="2.30.42.10">
    <property type="match status" value="1"/>
</dbReference>
<keyword evidence="5" id="KW-1185">Reference proteome</keyword>
<feature type="signal peptide" evidence="2">
    <location>
        <begin position="1"/>
        <end position="26"/>
    </location>
</feature>
<dbReference type="EC" id="3.4.21.107" evidence="4"/>
<dbReference type="InterPro" id="IPR036034">
    <property type="entry name" value="PDZ_sf"/>
</dbReference>
<keyword evidence="4" id="KW-0378">Hydrolase</keyword>
<evidence type="ECO:0000259" key="3">
    <source>
        <dbReference type="PROSITE" id="PS50106"/>
    </source>
</evidence>
<dbReference type="GO" id="GO:0006508">
    <property type="term" value="P:proteolysis"/>
    <property type="evidence" value="ECO:0007669"/>
    <property type="project" value="UniProtKB-KW"/>
</dbReference>